<accession>A0A7I8K1K5</accession>
<proteinExistence type="predicted"/>
<dbReference type="Pfam" id="PF11961">
    <property type="entry name" value="DUF3475"/>
    <property type="match status" value="1"/>
</dbReference>
<protein>
    <submittedName>
        <fullName evidence="3">Uncharacterized protein</fullName>
    </submittedName>
</protein>
<evidence type="ECO:0000259" key="2">
    <source>
        <dbReference type="Pfam" id="PF11961"/>
    </source>
</evidence>
<sequence length="474" mass="53039">MVVVSPTASKAWLLGLQAGELLGPLFQRHQGNQGSDPRHLGILAFEAVRTMSRLIGLYRALSEAEVHRLISGTVCSQGVAYLNSADKGVLLRLACAEMIDDLDVAAAAVARLGSRCGRVWPRGFEFVYADLKAGTEDMSHLVLGFHLKDVDKKVKKMEKYVAATSTLYSAMEDLAELETGGMRRLEKSKNLTESSFESYRKRLSQMRNKVRQLREESLWNRSFEKVAELMARSVVSIFARLCSVYRPFVPELPHVILDRQGRVKFFAHYPSRLCYPANNSKHPGGIYSSGPLERPYVQNLQMRNSGPLLRTTDRDAGVDRSWKEEALEPPENTLGATGMALRCAEVVVFLEKLAVSPELVAEVSRDELYRKLPKGMRGAVMAKLRSHSKLDDGVGPSDALASGWREAVDGILSWLAPIARDTVRWQSERSLEKRQINSEPKVLMMQTLIFSDREKAETAIVELLVAFSYVCRYS</sequence>
<dbReference type="InterPro" id="IPR021864">
    <property type="entry name" value="DUF3475"/>
</dbReference>
<dbReference type="OrthoDB" id="673374at2759"/>
<feature type="domain" description="DUF3475" evidence="2">
    <location>
        <begin position="42"/>
        <end position="98"/>
    </location>
</feature>
<feature type="domain" description="DUF668" evidence="1">
    <location>
        <begin position="333"/>
        <end position="424"/>
    </location>
</feature>
<evidence type="ECO:0000313" key="3">
    <source>
        <dbReference type="EMBL" id="CAA7389749.1"/>
    </source>
</evidence>
<gene>
    <name evidence="3" type="ORF">SI8410_01001744</name>
</gene>
<dbReference type="InterPro" id="IPR007700">
    <property type="entry name" value="DUF668"/>
</dbReference>
<evidence type="ECO:0000313" key="4">
    <source>
        <dbReference type="Proteomes" id="UP000663760"/>
    </source>
</evidence>
<dbReference type="Proteomes" id="UP000663760">
    <property type="component" value="Chromosome 1"/>
</dbReference>
<dbReference type="AlphaFoldDB" id="A0A7I8K1K5"/>
<name>A0A7I8K1K5_SPIIN</name>
<dbReference type="PANTHER" id="PTHR31371">
    <property type="entry name" value="BNAC09G50660D PROTEIN"/>
    <property type="match status" value="1"/>
</dbReference>
<dbReference type="PANTHER" id="PTHR31371:SF13">
    <property type="entry name" value="OS05G0457600 PROTEIN"/>
    <property type="match status" value="1"/>
</dbReference>
<dbReference type="GO" id="GO:0045927">
    <property type="term" value="P:positive regulation of growth"/>
    <property type="evidence" value="ECO:0007669"/>
    <property type="project" value="InterPro"/>
</dbReference>
<reference evidence="3" key="1">
    <citation type="submission" date="2020-02" db="EMBL/GenBank/DDBJ databases">
        <authorList>
            <person name="Scholz U."/>
            <person name="Mascher M."/>
            <person name="Fiebig A."/>
        </authorList>
    </citation>
    <scope>NUCLEOTIDE SEQUENCE</scope>
</reference>
<organism evidence="3 4">
    <name type="scientific">Spirodela intermedia</name>
    <name type="common">Intermediate duckweed</name>
    <dbReference type="NCBI Taxonomy" id="51605"/>
    <lineage>
        <taxon>Eukaryota</taxon>
        <taxon>Viridiplantae</taxon>
        <taxon>Streptophyta</taxon>
        <taxon>Embryophyta</taxon>
        <taxon>Tracheophyta</taxon>
        <taxon>Spermatophyta</taxon>
        <taxon>Magnoliopsida</taxon>
        <taxon>Liliopsida</taxon>
        <taxon>Araceae</taxon>
        <taxon>Lemnoideae</taxon>
        <taxon>Spirodela</taxon>
    </lineage>
</organism>
<dbReference type="EMBL" id="LR746264">
    <property type="protein sequence ID" value="CAA7389749.1"/>
    <property type="molecule type" value="Genomic_DNA"/>
</dbReference>
<keyword evidence="4" id="KW-1185">Reference proteome</keyword>
<dbReference type="Pfam" id="PF05003">
    <property type="entry name" value="DUF668"/>
    <property type="match status" value="1"/>
</dbReference>
<evidence type="ECO:0000259" key="1">
    <source>
        <dbReference type="Pfam" id="PF05003"/>
    </source>
</evidence>